<dbReference type="InParanoid" id="B7FT31"/>
<dbReference type="Proteomes" id="UP000000759">
    <property type="component" value="Chromosome 2"/>
</dbReference>
<organism evidence="2 3">
    <name type="scientific">Phaeodactylum tricornutum (strain CCAP 1055/1)</name>
    <dbReference type="NCBI Taxonomy" id="556484"/>
    <lineage>
        <taxon>Eukaryota</taxon>
        <taxon>Sar</taxon>
        <taxon>Stramenopiles</taxon>
        <taxon>Ochrophyta</taxon>
        <taxon>Bacillariophyta</taxon>
        <taxon>Bacillariophyceae</taxon>
        <taxon>Bacillariophycidae</taxon>
        <taxon>Naviculales</taxon>
        <taxon>Phaeodactylaceae</taxon>
        <taxon>Phaeodactylum</taxon>
    </lineage>
</organism>
<evidence type="ECO:0000313" key="3">
    <source>
        <dbReference type="Proteomes" id="UP000000759"/>
    </source>
</evidence>
<accession>B7FT31</accession>
<dbReference type="RefSeq" id="XP_002178089.1">
    <property type="nucleotide sequence ID" value="XM_002178053.1"/>
</dbReference>
<feature type="region of interest" description="Disordered" evidence="1">
    <location>
        <begin position="83"/>
        <end position="128"/>
    </location>
</feature>
<dbReference type="AlphaFoldDB" id="B7FT31"/>
<gene>
    <name evidence="2" type="ORF">PHATRDRAFT_43676</name>
</gene>
<evidence type="ECO:0000256" key="1">
    <source>
        <dbReference type="SAM" id="MobiDB-lite"/>
    </source>
</evidence>
<keyword evidence="3" id="KW-1185">Reference proteome</keyword>
<reference evidence="3" key="2">
    <citation type="submission" date="2008-08" db="EMBL/GenBank/DDBJ databases">
        <authorList>
            <consortium name="Diatom Consortium"/>
            <person name="Grigoriev I."/>
            <person name="Grimwood J."/>
            <person name="Kuo A."/>
            <person name="Otillar R.P."/>
            <person name="Salamov A."/>
            <person name="Detter J.C."/>
            <person name="Lindquist E."/>
            <person name="Shapiro H."/>
            <person name="Lucas S."/>
            <person name="Glavina del Rio T."/>
            <person name="Pitluck S."/>
            <person name="Rokhsar D."/>
            <person name="Bowler C."/>
        </authorList>
    </citation>
    <scope>GENOME REANNOTATION</scope>
    <source>
        <strain evidence="3">CCAP 1055/1</strain>
    </source>
</reference>
<reference evidence="2 3" key="1">
    <citation type="journal article" date="2008" name="Nature">
        <title>The Phaeodactylum genome reveals the evolutionary history of diatom genomes.</title>
        <authorList>
            <person name="Bowler C."/>
            <person name="Allen A.E."/>
            <person name="Badger J.H."/>
            <person name="Grimwood J."/>
            <person name="Jabbari K."/>
            <person name="Kuo A."/>
            <person name="Maheswari U."/>
            <person name="Martens C."/>
            <person name="Maumus F."/>
            <person name="Otillar R.P."/>
            <person name="Rayko E."/>
            <person name="Salamov A."/>
            <person name="Vandepoele K."/>
            <person name="Beszteri B."/>
            <person name="Gruber A."/>
            <person name="Heijde M."/>
            <person name="Katinka M."/>
            <person name="Mock T."/>
            <person name="Valentin K."/>
            <person name="Verret F."/>
            <person name="Berges J.A."/>
            <person name="Brownlee C."/>
            <person name="Cadoret J.P."/>
            <person name="Chiovitti A."/>
            <person name="Choi C.J."/>
            <person name="Coesel S."/>
            <person name="De Martino A."/>
            <person name="Detter J.C."/>
            <person name="Durkin C."/>
            <person name="Falciatore A."/>
            <person name="Fournet J."/>
            <person name="Haruta M."/>
            <person name="Huysman M.J."/>
            <person name="Jenkins B.D."/>
            <person name="Jiroutova K."/>
            <person name="Jorgensen R.E."/>
            <person name="Joubert Y."/>
            <person name="Kaplan A."/>
            <person name="Kroger N."/>
            <person name="Kroth P.G."/>
            <person name="La Roche J."/>
            <person name="Lindquist E."/>
            <person name="Lommer M."/>
            <person name="Martin-Jezequel V."/>
            <person name="Lopez P.J."/>
            <person name="Lucas S."/>
            <person name="Mangogna M."/>
            <person name="McGinnis K."/>
            <person name="Medlin L.K."/>
            <person name="Montsant A."/>
            <person name="Oudot-Le Secq M.P."/>
            <person name="Napoli C."/>
            <person name="Obornik M."/>
            <person name="Parker M.S."/>
            <person name="Petit J.L."/>
            <person name="Porcel B.M."/>
            <person name="Poulsen N."/>
            <person name="Robison M."/>
            <person name="Rychlewski L."/>
            <person name="Rynearson T.A."/>
            <person name="Schmutz J."/>
            <person name="Shapiro H."/>
            <person name="Siaut M."/>
            <person name="Stanley M."/>
            <person name="Sussman M.R."/>
            <person name="Taylor A.R."/>
            <person name="Vardi A."/>
            <person name="von Dassow P."/>
            <person name="Vyverman W."/>
            <person name="Willis A."/>
            <person name="Wyrwicz L.S."/>
            <person name="Rokhsar D.S."/>
            <person name="Weissenbach J."/>
            <person name="Armbrust E.V."/>
            <person name="Green B.R."/>
            <person name="Van de Peer Y."/>
            <person name="Grigoriev I.V."/>
        </authorList>
    </citation>
    <scope>NUCLEOTIDE SEQUENCE [LARGE SCALE GENOMIC DNA]</scope>
    <source>
        <strain evidence="2 3">CCAP 1055/1</strain>
    </source>
</reference>
<dbReference type="OrthoDB" id="10623309at2759"/>
<name>B7FT31_PHATC</name>
<evidence type="ECO:0000313" key="2">
    <source>
        <dbReference type="EMBL" id="EEC50903.1"/>
    </source>
</evidence>
<dbReference type="HOGENOM" id="CLU_1963855_0_0_1"/>
<dbReference type="GeneID" id="7197520"/>
<proteinExistence type="predicted"/>
<dbReference type="KEGG" id="pti:PHATRDRAFT_43676"/>
<dbReference type="PaxDb" id="2850-Phatr43676"/>
<sequence length="128" mass="14163">MGKSIRSKIKRKHRAEFRATIGTEAHNEVMAKVQKNLQSCMQRQTLNSLDKLSSQLTTDITDIEAPAAAAAIDAAETTRAVPSLLLSKGENQAPVGKKSRRRKHGLQSAAEKGKTKTTRPKPRYFCEF</sequence>
<dbReference type="EMBL" id="CM000606">
    <property type="protein sequence ID" value="EEC50903.1"/>
    <property type="molecule type" value="Genomic_DNA"/>
</dbReference>
<protein>
    <submittedName>
        <fullName evidence="2">Uncharacterized protein</fullName>
    </submittedName>
</protein>